<evidence type="ECO:0000256" key="1">
    <source>
        <dbReference type="SAM" id="SignalP"/>
    </source>
</evidence>
<feature type="chain" id="PRO_5046564617" evidence="1">
    <location>
        <begin position="31"/>
        <end position="185"/>
    </location>
</feature>
<sequence>MRRAMVKLLLLISVMLLSIASLTYSATARADKPAWEVFLPNASQVGTGQFRWWGFLVYDASLWAPFGEYRSGRPFALSLRYARSISKADIVKASIDQMRDLGFPVQRHPEWTQKLNQVMESVSAGDTLTGIYMPDQGAVFFYNDQLTGQVDEQLAEAFFAIWLSPKTTAPDLRQALLGKLSRSAQ</sequence>
<dbReference type="Proteomes" id="UP000831607">
    <property type="component" value="Chromosome"/>
</dbReference>
<keyword evidence="3" id="KW-0413">Isomerase</keyword>
<dbReference type="GO" id="GO:0016853">
    <property type="term" value="F:isomerase activity"/>
    <property type="evidence" value="ECO:0007669"/>
    <property type="project" value="UniProtKB-KW"/>
</dbReference>
<dbReference type="InterPro" id="IPR016087">
    <property type="entry name" value="Chalcone_isomerase"/>
</dbReference>
<evidence type="ECO:0000259" key="2">
    <source>
        <dbReference type="Pfam" id="PF16036"/>
    </source>
</evidence>
<accession>A0ABY4AKX1</accession>
<evidence type="ECO:0000313" key="4">
    <source>
        <dbReference type="Proteomes" id="UP000831607"/>
    </source>
</evidence>
<dbReference type="RefSeq" id="WP_243477994.1">
    <property type="nucleotide sequence ID" value="NZ_CP063982.1"/>
</dbReference>
<name>A0ABY4AKX1_9BURK</name>
<feature type="domain" description="Chalcone isomerase" evidence="2">
    <location>
        <begin position="77"/>
        <end position="178"/>
    </location>
</feature>
<dbReference type="Pfam" id="PF16036">
    <property type="entry name" value="Chalcone_3"/>
    <property type="match status" value="1"/>
</dbReference>
<reference evidence="3 4" key="1">
    <citation type="submission" date="2020-11" db="EMBL/GenBank/DDBJ databases">
        <title>Algicoccus daihaiensis sp.nov., isolated from Daihai Lake in Inner Mongolia.</title>
        <authorList>
            <person name="Kai J."/>
        </authorList>
    </citation>
    <scope>NUCLEOTIDE SEQUENCE [LARGE SCALE GENOMIC DNA]</scope>
    <source>
        <strain evidence="4">f23</strain>
    </source>
</reference>
<dbReference type="EMBL" id="CP063982">
    <property type="protein sequence ID" value="UOD49750.1"/>
    <property type="molecule type" value="Genomic_DNA"/>
</dbReference>
<keyword evidence="1" id="KW-0732">Signal</keyword>
<evidence type="ECO:0000313" key="3">
    <source>
        <dbReference type="EMBL" id="UOD49750.1"/>
    </source>
</evidence>
<protein>
    <submittedName>
        <fullName evidence="3">Chalcone isomerase family protein</fullName>
    </submittedName>
</protein>
<organism evidence="3 4">
    <name type="scientific">Orrella daihaiensis</name>
    <dbReference type="NCBI Taxonomy" id="2782176"/>
    <lineage>
        <taxon>Bacteria</taxon>
        <taxon>Pseudomonadati</taxon>
        <taxon>Pseudomonadota</taxon>
        <taxon>Betaproteobacteria</taxon>
        <taxon>Burkholderiales</taxon>
        <taxon>Alcaligenaceae</taxon>
        <taxon>Orrella</taxon>
    </lineage>
</organism>
<feature type="signal peptide" evidence="1">
    <location>
        <begin position="1"/>
        <end position="30"/>
    </location>
</feature>
<keyword evidence="4" id="KW-1185">Reference proteome</keyword>
<gene>
    <name evidence="3" type="ORF">DHf2319_09830</name>
</gene>
<proteinExistence type="predicted"/>